<dbReference type="EMBL" id="OBQC01000006">
    <property type="protein sequence ID" value="SOC39737.1"/>
    <property type="molecule type" value="Genomic_DNA"/>
</dbReference>
<sequence>MKYNYINNEDEIIELENLPLKVRQKLEKLQLLEYAIDQSSIVIVFDKKGEIIYVNDLACESSQYSRDELIGQQHAFFYSNTFKANDLKDMVKTLLEGRIWKGEMQNEKKDGSKFWVHSIVVPIVGEEGETVQYYSISTEITKEKEFAEEARRNNENYRLIAENTINLLTLIESNGSFRYVSPTFNTLLNYDVASLINGNFFDLIHPEDLEAVKHDVQTYCRKRKEPLLMEFRICNNSGNHIDVEATIRIISNSTYSSNELLLIVMRDIRNRKAVEQTVYHLAYHDSLTNFPNRRSFISKLRDEMMNRSKTKSKLAILFIDLDNFKNINDQWGHDIGDLVLKEAANTIQSVLSKKDVAARFGGDEFVVMLKDIDSEEEASAVVKKLLEKFQTPLNIDGVEHRITCSLGVALYPDHGTSSDELIKNADDALYTVKGNGKNNFSVFNESIEHQSFERRILENALRKGIKERQFYLEYQPKLNICTNEVIGMEALVRWKHPDLGTIPPMKFIPLAESTGLIVPLGEWVLRESCRQTKEWQDKGYGPLSVSVNISVRQLEEPNFIEQVHKILKETGLDPKWLEFEVTESIFADLKNTVSILQEVRKLGIQISVDDFGTGYSSLSYIKHLPIDTLKVDQSFVKDIHVNQESQAIVLAVLNLAKTIGLNVIAEGIELEEHVSRLSERGLLFGQGYYYSKPLRKEAFEEFVNNNAVV</sequence>
<gene>
    <name evidence="5" type="ORF">SAMN05877842_10692</name>
</gene>
<dbReference type="InterPro" id="IPR035919">
    <property type="entry name" value="EAL_sf"/>
</dbReference>
<dbReference type="Pfam" id="PF00563">
    <property type="entry name" value="EAL"/>
    <property type="match status" value="1"/>
</dbReference>
<dbReference type="PROSITE" id="PS50112">
    <property type="entry name" value="PAS"/>
    <property type="match status" value="2"/>
</dbReference>
<dbReference type="Gene3D" id="3.20.20.450">
    <property type="entry name" value="EAL domain"/>
    <property type="match status" value="1"/>
</dbReference>
<dbReference type="OrthoDB" id="9759607at2"/>
<dbReference type="Proteomes" id="UP000219252">
    <property type="component" value="Unassembled WGS sequence"/>
</dbReference>
<feature type="domain" description="PAC" evidence="2">
    <location>
        <begin position="100"/>
        <end position="152"/>
    </location>
</feature>
<evidence type="ECO:0000313" key="5">
    <source>
        <dbReference type="EMBL" id="SOC39737.1"/>
    </source>
</evidence>
<dbReference type="CDD" id="cd01948">
    <property type="entry name" value="EAL"/>
    <property type="match status" value="1"/>
</dbReference>
<dbReference type="SUPFAM" id="SSF141868">
    <property type="entry name" value="EAL domain-like"/>
    <property type="match status" value="1"/>
</dbReference>
<dbReference type="FunFam" id="3.30.70.270:FF:000001">
    <property type="entry name" value="Diguanylate cyclase domain protein"/>
    <property type="match status" value="1"/>
</dbReference>
<dbReference type="AlphaFoldDB" id="A0A285UDH1"/>
<dbReference type="SMART" id="SM00086">
    <property type="entry name" value="PAC"/>
    <property type="match status" value="2"/>
</dbReference>
<dbReference type="InterPro" id="IPR000700">
    <property type="entry name" value="PAS-assoc_C"/>
</dbReference>
<dbReference type="InterPro" id="IPR035965">
    <property type="entry name" value="PAS-like_dom_sf"/>
</dbReference>
<dbReference type="SMART" id="SM00052">
    <property type="entry name" value="EAL"/>
    <property type="match status" value="1"/>
</dbReference>
<feature type="domain" description="GGDEF" evidence="4">
    <location>
        <begin position="312"/>
        <end position="445"/>
    </location>
</feature>
<feature type="domain" description="EAL" evidence="3">
    <location>
        <begin position="454"/>
        <end position="707"/>
    </location>
</feature>
<feature type="domain" description="PAS" evidence="1">
    <location>
        <begin position="28"/>
        <end position="98"/>
    </location>
</feature>
<dbReference type="InterPro" id="IPR029787">
    <property type="entry name" value="Nucleotide_cyclase"/>
</dbReference>
<dbReference type="InterPro" id="IPR001610">
    <property type="entry name" value="PAC"/>
</dbReference>
<dbReference type="CDD" id="cd01949">
    <property type="entry name" value="GGDEF"/>
    <property type="match status" value="1"/>
</dbReference>
<proteinExistence type="predicted"/>
<dbReference type="Gene3D" id="3.30.70.270">
    <property type="match status" value="1"/>
</dbReference>
<dbReference type="RefSeq" id="WP_097149484.1">
    <property type="nucleotide sequence ID" value="NZ_OBQC01000006.1"/>
</dbReference>
<evidence type="ECO:0000259" key="1">
    <source>
        <dbReference type="PROSITE" id="PS50112"/>
    </source>
</evidence>
<feature type="domain" description="PAS" evidence="1">
    <location>
        <begin position="153"/>
        <end position="223"/>
    </location>
</feature>
<dbReference type="Pfam" id="PF08447">
    <property type="entry name" value="PAS_3"/>
    <property type="match status" value="1"/>
</dbReference>
<evidence type="ECO:0000259" key="3">
    <source>
        <dbReference type="PROSITE" id="PS50883"/>
    </source>
</evidence>
<dbReference type="PANTHER" id="PTHR44757:SF2">
    <property type="entry name" value="BIOFILM ARCHITECTURE MAINTENANCE PROTEIN MBAA"/>
    <property type="match status" value="1"/>
</dbReference>
<dbReference type="PANTHER" id="PTHR44757">
    <property type="entry name" value="DIGUANYLATE CYCLASE DGCP"/>
    <property type="match status" value="1"/>
</dbReference>
<dbReference type="Pfam" id="PF00990">
    <property type="entry name" value="GGDEF"/>
    <property type="match status" value="1"/>
</dbReference>
<dbReference type="InterPro" id="IPR043128">
    <property type="entry name" value="Rev_trsase/Diguanyl_cyclase"/>
</dbReference>
<dbReference type="PROSITE" id="PS50113">
    <property type="entry name" value="PAC"/>
    <property type="match status" value="1"/>
</dbReference>
<dbReference type="InterPro" id="IPR013655">
    <property type="entry name" value="PAS_fold_3"/>
</dbReference>
<dbReference type="SMART" id="SM00267">
    <property type="entry name" value="GGDEF"/>
    <property type="match status" value="1"/>
</dbReference>
<dbReference type="NCBIfam" id="TIGR00229">
    <property type="entry name" value="sensory_box"/>
    <property type="match status" value="2"/>
</dbReference>
<dbReference type="NCBIfam" id="TIGR00254">
    <property type="entry name" value="GGDEF"/>
    <property type="match status" value="1"/>
</dbReference>
<dbReference type="CDD" id="cd00130">
    <property type="entry name" value="PAS"/>
    <property type="match status" value="2"/>
</dbReference>
<dbReference type="InterPro" id="IPR052155">
    <property type="entry name" value="Biofilm_reg_signaling"/>
</dbReference>
<keyword evidence="6" id="KW-1185">Reference proteome</keyword>
<dbReference type="FunFam" id="3.20.20.450:FF:000001">
    <property type="entry name" value="Cyclic di-GMP phosphodiesterase yahA"/>
    <property type="match status" value="1"/>
</dbReference>
<dbReference type="SMART" id="SM00091">
    <property type="entry name" value="PAS"/>
    <property type="match status" value="2"/>
</dbReference>
<dbReference type="Gene3D" id="3.30.450.20">
    <property type="entry name" value="PAS domain"/>
    <property type="match status" value="2"/>
</dbReference>
<protein>
    <submittedName>
        <fullName evidence="5">Diguanylate cyclase/phosphodiesterase with PAS/PAC sensor(S)</fullName>
    </submittedName>
</protein>
<dbReference type="InterPro" id="IPR000160">
    <property type="entry name" value="GGDEF_dom"/>
</dbReference>
<name>A0A285UDH1_9BACL</name>
<evidence type="ECO:0000259" key="2">
    <source>
        <dbReference type="PROSITE" id="PS50113"/>
    </source>
</evidence>
<evidence type="ECO:0000259" key="4">
    <source>
        <dbReference type="PROSITE" id="PS50887"/>
    </source>
</evidence>
<dbReference type="InterPro" id="IPR001633">
    <property type="entry name" value="EAL_dom"/>
</dbReference>
<dbReference type="SUPFAM" id="SSF55073">
    <property type="entry name" value="Nucleotide cyclase"/>
    <property type="match status" value="1"/>
</dbReference>
<dbReference type="PROSITE" id="PS50887">
    <property type="entry name" value="GGDEF"/>
    <property type="match status" value="1"/>
</dbReference>
<reference evidence="6" key="1">
    <citation type="submission" date="2017-08" db="EMBL/GenBank/DDBJ databases">
        <authorList>
            <person name="Varghese N."/>
            <person name="Submissions S."/>
        </authorList>
    </citation>
    <scope>NUCLEOTIDE SEQUENCE [LARGE SCALE GENOMIC DNA]</scope>
    <source>
        <strain evidence="6">JC23</strain>
    </source>
</reference>
<evidence type="ECO:0000313" key="6">
    <source>
        <dbReference type="Proteomes" id="UP000219252"/>
    </source>
</evidence>
<dbReference type="Pfam" id="PF13426">
    <property type="entry name" value="PAS_9"/>
    <property type="match status" value="1"/>
</dbReference>
<dbReference type="InterPro" id="IPR000014">
    <property type="entry name" value="PAS"/>
</dbReference>
<dbReference type="SUPFAM" id="SSF55785">
    <property type="entry name" value="PYP-like sensor domain (PAS domain)"/>
    <property type="match status" value="2"/>
</dbReference>
<dbReference type="PROSITE" id="PS50883">
    <property type="entry name" value="EAL"/>
    <property type="match status" value="1"/>
</dbReference>
<organism evidence="5 6">
    <name type="scientific">Ureibacillus acetophenoni</name>
    <dbReference type="NCBI Taxonomy" id="614649"/>
    <lineage>
        <taxon>Bacteria</taxon>
        <taxon>Bacillati</taxon>
        <taxon>Bacillota</taxon>
        <taxon>Bacilli</taxon>
        <taxon>Bacillales</taxon>
        <taxon>Caryophanaceae</taxon>
        <taxon>Ureibacillus</taxon>
    </lineage>
</organism>
<accession>A0A285UDH1</accession>